<dbReference type="Proteomes" id="UP000221011">
    <property type="component" value="Chromosome"/>
</dbReference>
<feature type="region of interest" description="Disordered" evidence="7">
    <location>
        <begin position="335"/>
        <end position="365"/>
    </location>
</feature>
<organism evidence="10 11">
    <name type="scientific">Streptomyces formicae</name>
    <dbReference type="NCBI Taxonomy" id="1616117"/>
    <lineage>
        <taxon>Bacteria</taxon>
        <taxon>Bacillati</taxon>
        <taxon>Actinomycetota</taxon>
        <taxon>Actinomycetes</taxon>
        <taxon>Kitasatosporales</taxon>
        <taxon>Streptomycetaceae</taxon>
        <taxon>Streptomyces</taxon>
    </lineage>
</organism>
<proteinExistence type="inferred from homology"/>
<sequence>MAAFLFKTGTFSFRWRWLVTALWAVLLVAAGVLASRAAAAPPNDFSIPGTEAQQAYDLLEERFPEIKADGATARVVFKADDGKVTAPDQKQAVDDAVRALGDAPQVERVTDPFATGSVSKDGTTAYAQVSYGATVDELTDTSREALTDAVEEARSPGLTVEAGGNAVSEAAAGGHSTEAIGLAVAAVVLVITFGALISAGLPLLTALLGVGVATFLIKVLAAPLELSGTTSVLASMLGLAVGIDYALFVVSRYRDELARGRSREDAAAHAVGTAGSAVVFAGLTVVIALAALPVVGIPVLSQMGLAAAGTVALAVLIAVTLIPALLGIAGGRIKPSRPRRRKGRKDVKDVKDGTDGKDCEVSETTPRPGLGARWVRFITRRPLAVLLVGATALIAVAVPAASLELGLSGDESKPTSTTQRRAYDLLAESFGPGFNGPLTAVVRADDGGDVQAAAREAAARMKDTDGVATVTPPRFNDSKDTAVLTVVPTTAPGSEETTDLVHTLRAPETESDDAEVLIAGSTAMNIDVSQKLAEALLPYIALVVGLAFLLLIAVFRSVLVPLKAALGFLLSIAAGLGAVVAVFQWGWLGALFGVSVPGPVMSIMPIFMVGVVFGLAMDYEVFLVTRMREAYVADPRPVRAVVSGFEHSARVVTAAAVIMISVFAGFMGSSEQMVKTIGFGLAIAVLFDAFVVRMTLVPAVLVLLGHRAWRLPRWLDRWVPHVDVEGESLRENAPAPTDPAPTAPPMSDATTVPAEPYEVRR</sequence>
<feature type="compositionally biased region" description="Basic and acidic residues" evidence="7">
    <location>
        <begin position="346"/>
        <end position="360"/>
    </location>
</feature>
<comment type="similarity">
    <text evidence="2">Belongs to the resistance-nodulation-cell division (RND) (TC 2.A.6) family. MmpL subfamily.</text>
</comment>
<dbReference type="InterPro" id="IPR050545">
    <property type="entry name" value="Mycobact_MmpL"/>
</dbReference>
<feature type="transmembrane region" description="Helical" evidence="8">
    <location>
        <begin position="271"/>
        <end position="292"/>
    </location>
</feature>
<evidence type="ECO:0000256" key="2">
    <source>
        <dbReference type="ARBA" id="ARBA00010157"/>
    </source>
</evidence>
<feature type="transmembrane region" description="Helical" evidence="8">
    <location>
        <begin position="649"/>
        <end position="667"/>
    </location>
</feature>
<dbReference type="InterPro" id="IPR000731">
    <property type="entry name" value="SSD"/>
</dbReference>
<keyword evidence="3" id="KW-1003">Cell membrane</keyword>
<feature type="region of interest" description="Disordered" evidence="7">
    <location>
        <begin position="727"/>
        <end position="761"/>
    </location>
</feature>
<dbReference type="SUPFAM" id="SSF82866">
    <property type="entry name" value="Multidrug efflux transporter AcrB transmembrane domain"/>
    <property type="match status" value="2"/>
</dbReference>
<evidence type="ECO:0000256" key="5">
    <source>
        <dbReference type="ARBA" id="ARBA00022989"/>
    </source>
</evidence>
<evidence type="ECO:0000256" key="1">
    <source>
        <dbReference type="ARBA" id="ARBA00004651"/>
    </source>
</evidence>
<accession>A0A291QHS5</accession>
<evidence type="ECO:0000259" key="9">
    <source>
        <dbReference type="PROSITE" id="PS50156"/>
    </source>
</evidence>
<feature type="transmembrane region" description="Helical" evidence="8">
    <location>
        <begin position="179"/>
        <end position="197"/>
    </location>
</feature>
<dbReference type="Gene3D" id="1.20.1640.10">
    <property type="entry name" value="Multidrug efflux transporter AcrB transmembrane domain"/>
    <property type="match status" value="2"/>
</dbReference>
<protein>
    <submittedName>
        <fullName evidence="10">Putative drug exporters of the RND superfamily</fullName>
    </submittedName>
</protein>
<evidence type="ECO:0000313" key="10">
    <source>
        <dbReference type="EMBL" id="ATL31066.1"/>
    </source>
</evidence>
<keyword evidence="4 8" id="KW-0812">Transmembrane</keyword>
<dbReference type="RefSeq" id="WP_098245262.1">
    <property type="nucleotide sequence ID" value="NZ_CP022685.1"/>
</dbReference>
<keyword evidence="11" id="KW-1185">Reference proteome</keyword>
<dbReference type="Pfam" id="PF03176">
    <property type="entry name" value="MMPL"/>
    <property type="match status" value="2"/>
</dbReference>
<evidence type="ECO:0000256" key="7">
    <source>
        <dbReference type="SAM" id="MobiDB-lite"/>
    </source>
</evidence>
<feature type="transmembrane region" description="Helical" evidence="8">
    <location>
        <begin position="600"/>
        <end position="619"/>
    </location>
</feature>
<evidence type="ECO:0000313" key="11">
    <source>
        <dbReference type="Proteomes" id="UP000221011"/>
    </source>
</evidence>
<comment type="subcellular location">
    <subcellularLocation>
        <location evidence="1">Cell membrane</location>
        <topology evidence="1">Multi-pass membrane protein</topology>
    </subcellularLocation>
</comment>
<feature type="compositionally biased region" description="Basic residues" evidence="7">
    <location>
        <begin position="335"/>
        <end position="345"/>
    </location>
</feature>
<evidence type="ECO:0000256" key="8">
    <source>
        <dbReference type="SAM" id="Phobius"/>
    </source>
</evidence>
<dbReference type="KEGG" id="sfk:KY5_6048c"/>
<dbReference type="GO" id="GO:0005886">
    <property type="term" value="C:plasma membrane"/>
    <property type="evidence" value="ECO:0007669"/>
    <property type="project" value="UniProtKB-SubCell"/>
</dbReference>
<feature type="transmembrane region" description="Helical" evidence="8">
    <location>
        <begin position="230"/>
        <end position="250"/>
    </location>
</feature>
<dbReference type="PANTHER" id="PTHR33406">
    <property type="entry name" value="MEMBRANE PROTEIN MJ1562-RELATED"/>
    <property type="match status" value="1"/>
</dbReference>
<dbReference type="AlphaFoldDB" id="A0A291QHS5"/>
<evidence type="ECO:0000256" key="4">
    <source>
        <dbReference type="ARBA" id="ARBA00022692"/>
    </source>
</evidence>
<keyword evidence="5 8" id="KW-1133">Transmembrane helix</keyword>
<evidence type="ECO:0000256" key="3">
    <source>
        <dbReference type="ARBA" id="ARBA00022475"/>
    </source>
</evidence>
<name>A0A291QHS5_9ACTN</name>
<dbReference type="EMBL" id="CP022685">
    <property type="protein sequence ID" value="ATL31066.1"/>
    <property type="molecule type" value="Genomic_DNA"/>
</dbReference>
<reference evidence="10 11" key="1">
    <citation type="submission" date="2017-08" db="EMBL/GenBank/DDBJ databases">
        <title>Complete Genome Sequence of Streptomyces formicae KY5, the formicamycin producer.</title>
        <authorList>
            <person name="Holmes N.A."/>
            <person name="Devine R."/>
            <person name="Qin Z."/>
            <person name="Seipke R.F."/>
            <person name="Wilkinson B."/>
            <person name="Hutchings M.I."/>
        </authorList>
    </citation>
    <scope>NUCLEOTIDE SEQUENCE [LARGE SCALE GENOMIC DNA]</scope>
    <source>
        <strain evidence="10 11">KY5</strain>
    </source>
</reference>
<gene>
    <name evidence="10" type="ORF">KY5_6048c</name>
</gene>
<dbReference type="PROSITE" id="PS50156">
    <property type="entry name" value="SSD"/>
    <property type="match status" value="1"/>
</dbReference>
<keyword evidence="6 8" id="KW-0472">Membrane</keyword>
<feature type="transmembrane region" description="Helical" evidence="8">
    <location>
        <begin position="567"/>
        <end position="588"/>
    </location>
</feature>
<dbReference type="PANTHER" id="PTHR33406:SF11">
    <property type="entry name" value="MEMBRANE PROTEIN SCO6666-RELATED"/>
    <property type="match status" value="1"/>
</dbReference>
<evidence type="ECO:0000256" key="6">
    <source>
        <dbReference type="ARBA" id="ARBA00023136"/>
    </source>
</evidence>
<feature type="transmembrane region" description="Helical" evidence="8">
    <location>
        <begin position="304"/>
        <end position="331"/>
    </location>
</feature>
<feature type="transmembrane region" description="Helical" evidence="8">
    <location>
        <begin position="536"/>
        <end position="555"/>
    </location>
</feature>
<feature type="domain" description="SSD" evidence="9">
    <location>
        <begin position="203"/>
        <end position="328"/>
    </location>
</feature>
<dbReference type="InterPro" id="IPR004869">
    <property type="entry name" value="MMPL_dom"/>
</dbReference>
<feature type="transmembrane region" description="Helical" evidence="8">
    <location>
        <begin position="679"/>
        <end position="704"/>
    </location>
</feature>
<feature type="transmembrane region" description="Helical" evidence="8">
    <location>
        <begin position="383"/>
        <end position="403"/>
    </location>
</feature>
<feature type="transmembrane region" description="Helical" evidence="8">
    <location>
        <begin position="204"/>
        <end position="224"/>
    </location>
</feature>